<feature type="compositionally biased region" description="Low complexity" evidence="1">
    <location>
        <begin position="19"/>
        <end position="28"/>
    </location>
</feature>
<feature type="region of interest" description="Disordered" evidence="1">
    <location>
        <begin position="157"/>
        <end position="326"/>
    </location>
</feature>
<name>A0A8X7MQ09_9BASI</name>
<feature type="compositionally biased region" description="Polar residues" evidence="1">
    <location>
        <begin position="207"/>
        <end position="218"/>
    </location>
</feature>
<feature type="compositionally biased region" description="Polar residues" evidence="1">
    <location>
        <begin position="162"/>
        <end position="171"/>
    </location>
</feature>
<reference evidence="2" key="2">
    <citation type="journal article" date="2019" name="IMA Fungus">
        <title>Genome sequencing and comparison of five Tilletia species to identify candidate genes for the detection of regulated species infecting wheat.</title>
        <authorList>
            <person name="Nguyen H.D.T."/>
            <person name="Sultana T."/>
            <person name="Kesanakurti P."/>
            <person name="Hambleton S."/>
        </authorList>
    </citation>
    <scope>NUCLEOTIDE SEQUENCE</scope>
    <source>
        <strain evidence="2">DAOMC 236426</strain>
    </source>
</reference>
<protein>
    <submittedName>
        <fullName evidence="2">Uncharacterized protein</fullName>
    </submittedName>
</protein>
<feature type="compositionally biased region" description="Basic and acidic residues" evidence="1">
    <location>
        <begin position="69"/>
        <end position="83"/>
    </location>
</feature>
<evidence type="ECO:0000256" key="1">
    <source>
        <dbReference type="SAM" id="MobiDB-lite"/>
    </source>
</evidence>
<feature type="region of interest" description="Disordered" evidence="1">
    <location>
        <begin position="1"/>
        <end position="111"/>
    </location>
</feature>
<accession>A0A8X7MQ09</accession>
<gene>
    <name evidence="2" type="ORF">A4X06_0g5777</name>
</gene>
<comment type="caution">
    <text evidence="2">The sequence shown here is derived from an EMBL/GenBank/DDBJ whole genome shotgun (WGS) entry which is preliminary data.</text>
</comment>
<dbReference type="AlphaFoldDB" id="A0A8X7MQ09"/>
<dbReference type="EMBL" id="LWDE02000754">
    <property type="protein sequence ID" value="KAE8245214.1"/>
    <property type="molecule type" value="Genomic_DNA"/>
</dbReference>
<organism evidence="2 3">
    <name type="scientific">Tilletia controversa</name>
    <name type="common">dwarf bunt fungus</name>
    <dbReference type="NCBI Taxonomy" id="13291"/>
    <lineage>
        <taxon>Eukaryota</taxon>
        <taxon>Fungi</taxon>
        <taxon>Dikarya</taxon>
        <taxon>Basidiomycota</taxon>
        <taxon>Ustilaginomycotina</taxon>
        <taxon>Exobasidiomycetes</taxon>
        <taxon>Tilletiales</taxon>
        <taxon>Tilletiaceae</taxon>
        <taxon>Tilletia</taxon>
    </lineage>
</organism>
<feature type="non-terminal residue" evidence="2">
    <location>
        <position position="475"/>
    </location>
</feature>
<evidence type="ECO:0000313" key="3">
    <source>
        <dbReference type="Proteomes" id="UP000077684"/>
    </source>
</evidence>
<dbReference type="Proteomes" id="UP000077684">
    <property type="component" value="Unassembled WGS sequence"/>
</dbReference>
<sequence length="475" mass="52705">MGHRQQAGAVARCPPPLSPRLSSPQQQRWYPASSERRAEADAPLPQDDLIDLTVEMGPFGGFRPVSDPIKPDPDVDYADRPVEVPDESEHEESARARRDEGRTAFRTADQQTGAELASDYLSAAGFELSDPALARVTQDPGAVKALAMYLQRALSRELSSADRASSTSNPLRQRRDLERDGSVVTFAKDFGSQPTVEHTAAPRVERQQATFAAPSSRSGIHRLPESIAGGLAFNRPLGPNDRAGSHHPPPGILRRTPSQPAEQPMPRPSPARAFFEPRPIVRPSQWSSTPGPAAPGVQFDPRLMPPPPESMARSYGTSHGSFGGGRGPVIKPSIEYAGEADLDLYESFVFDLQRVFRTYPSNVSEATKVSVLGGQLTGKARIFFNSKDYYYSDWQTVCEEIQVRYLPLVAPELTWNKFWNVQQWDEEQRVERPIHEVIQELEAHQLRLGPSCNDEIMRMRLLGAFSDRMNDAMVQ</sequence>
<feature type="compositionally biased region" description="Basic and acidic residues" evidence="1">
    <location>
        <begin position="91"/>
        <end position="103"/>
    </location>
</feature>
<proteinExistence type="predicted"/>
<reference evidence="2" key="1">
    <citation type="submission" date="2016-04" db="EMBL/GenBank/DDBJ databases">
        <authorList>
            <person name="Nguyen H.D."/>
            <person name="Samba Siva P."/>
            <person name="Cullis J."/>
            <person name="Levesque C.A."/>
            <person name="Hambleton S."/>
        </authorList>
    </citation>
    <scope>NUCLEOTIDE SEQUENCE</scope>
    <source>
        <strain evidence="2">DAOMC 236426</strain>
    </source>
</reference>
<evidence type="ECO:0000313" key="2">
    <source>
        <dbReference type="EMBL" id="KAE8245214.1"/>
    </source>
</evidence>
<keyword evidence="3" id="KW-1185">Reference proteome</keyword>